<sequence>MHSDKHSALFTFGDSLYDPGNNNYINTTTDFQANFPPYGESFFTYPTGRFSDGRLIPDLIAEHAKLPLIPAYLKPGDHQFEYGANFASGGAGALVESHQGFVIDLHTQLSYFKDVVKLLRKKLGDKVAKQLLCNAVYLISIGGNDYLARSSIYQSYPIGEYVELVFWQLVDCDQVFFFVIHLQGIYEEGGRKFGFVNMPPLGCLPNTRTQTPGSTGFKDGTSACCGSGPLGGVYSCGGMRGIEEYELCDNPREYVFFDSYHPSEAAYQQYAELMWSGTTNVAGSYNLKSLFECTV</sequence>
<dbReference type="PANTHER" id="PTHR45966:SF1">
    <property type="entry name" value="GDSL ESTERASE_LIPASE 1-RELATED"/>
    <property type="match status" value="1"/>
</dbReference>
<comment type="similarity">
    <text evidence="1">Belongs to the 'GDSL' lipolytic enzyme family.</text>
</comment>
<dbReference type="GO" id="GO:0016298">
    <property type="term" value="F:lipase activity"/>
    <property type="evidence" value="ECO:0007669"/>
    <property type="project" value="TreeGrafter"/>
</dbReference>
<organism evidence="3 4">
    <name type="scientific">Actinidia rufa</name>
    <dbReference type="NCBI Taxonomy" id="165716"/>
    <lineage>
        <taxon>Eukaryota</taxon>
        <taxon>Viridiplantae</taxon>
        <taxon>Streptophyta</taxon>
        <taxon>Embryophyta</taxon>
        <taxon>Tracheophyta</taxon>
        <taxon>Spermatophyta</taxon>
        <taxon>Magnoliopsida</taxon>
        <taxon>eudicotyledons</taxon>
        <taxon>Gunneridae</taxon>
        <taxon>Pentapetalae</taxon>
        <taxon>asterids</taxon>
        <taxon>Ericales</taxon>
        <taxon>Actinidiaceae</taxon>
        <taxon>Actinidia</taxon>
    </lineage>
</organism>
<evidence type="ECO:0000313" key="4">
    <source>
        <dbReference type="Proteomes" id="UP000585474"/>
    </source>
</evidence>
<comment type="caution">
    <text evidence="3">The sequence shown here is derived from an EMBL/GenBank/DDBJ whole genome shotgun (WGS) entry which is preliminary data.</text>
</comment>
<reference evidence="3 4" key="1">
    <citation type="submission" date="2019-07" db="EMBL/GenBank/DDBJ databases">
        <title>De Novo Assembly of kiwifruit Actinidia rufa.</title>
        <authorList>
            <person name="Sugita-Konishi S."/>
            <person name="Sato K."/>
            <person name="Mori E."/>
            <person name="Abe Y."/>
            <person name="Kisaki G."/>
            <person name="Hamano K."/>
            <person name="Suezawa K."/>
            <person name="Otani M."/>
            <person name="Fukuda T."/>
            <person name="Manabe T."/>
            <person name="Gomi K."/>
            <person name="Tabuchi M."/>
            <person name="Akimitsu K."/>
            <person name="Kataoka I."/>
        </authorList>
    </citation>
    <scope>NUCLEOTIDE SEQUENCE [LARGE SCALE GENOMIC DNA]</scope>
    <source>
        <strain evidence="4">cv. Fuchu</strain>
    </source>
</reference>
<keyword evidence="2" id="KW-0732">Signal</keyword>
<evidence type="ECO:0000313" key="3">
    <source>
        <dbReference type="EMBL" id="GFZ04342.1"/>
    </source>
</evidence>
<evidence type="ECO:0000256" key="1">
    <source>
        <dbReference type="ARBA" id="ARBA00008668"/>
    </source>
</evidence>
<accession>A0A7J0G074</accession>
<dbReference type="InterPro" id="IPR044552">
    <property type="entry name" value="GLIP1-5/GLL25"/>
</dbReference>
<dbReference type="Gene3D" id="3.40.50.1110">
    <property type="entry name" value="SGNH hydrolase"/>
    <property type="match status" value="2"/>
</dbReference>
<dbReference type="InterPro" id="IPR001087">
    <property type="entry name" value="GDSL"/>
</dbReference>
<keyword evidence="4" id="KW-1185">Reference proteome</keyword>
<evidence type="ECO:0000256" key="2">
    <source>
        <dbReference type="ARBA" id="ARBA00022729"/>
    </source>
</evidence>
<dbReference type="Pfam" id="PF00657">
    <property type="entry name" value="Lipase_GDSL"/>
    <property type="match status" value="1"/>
</dbReference>
<protein>
    <submittedName>
        <fullName evidence="3">GDSL-motif lipase 5</fullName>
    </submittedName>
</protein>
<dbReference type="AlphaFoldDB" id="A0A7J0G074"/>
<dbReference type="EMBL" id="BJWL01000016">
    <property type="protein sequence ID" value="GFZ04342.1"/>
    <property type="molecule type" value="Genomic_DNA"/>
</dbReference>
<dbReference type="InterPro" id="IPR036514">
    <property type="entry name" value="SGNH_hydro_sf"/>
</dbReference>
<dbReference type="OrthoDB" id="1600564at2759"/>
<dbReference type="InterPro" id="IPR035669">
    <property type="entry name" value="SGNH_plant_lipase-like"/>
</dbReference>
<proteinExistence type="inferred from homology"/>
<gene>
    <name evidence="3" type="ORF">Acr_16g0009660</name>
</gene>
<dbReference type="Proteomes" id="UP000585474">
    <property type="component" value="Unassembled WGS sequence"/>
</dbReference>
<name>A0A7J0G074_9ERIC</name>
<dbReference type="CDD" id="cd01837">
    <property type="entry name" value="SGNH_plant_lipase_like"/>
    <property type="match status" value="1"/>
</dbReference>
<dbReference type="PANTHER" id="PTHR45966">
    <property type="entry name" value="GDSL-LIKE LIPASE/ACYLHYDROLASE"/>
    <property type="match status" value="1"/>
</dbReference>